<sequence>MNPWAFLGGLVLAVAAFFYGQHIGEQAIKLEMADQRANASENARHVEAGFRAKERANAQTMADIEKKARDEQKALSDQLAAAHRELRNRPERPTGDAMSKSPSGQLGCTGAQLYRQDLAFLLGEAARADGLRIALSRCQAAYDEAVRLTN</sequence>
<evidence type="ECO:0000256" key="1">
    <source>
        <dbReference type="SAM" id="MobiDB-lite"/>
    </source>
</evidence>
<evidence type="ECO:0000313" key="3">
    <source>
        <dbReference type="Proteomes" id="UP001265550"/>
    </source>
</evidence>
<gene>
    <name evidence="2" type="ORF">J2X09_001901</name>
</gene>
<protein>
    <submittedName>
        <fullName evidence="2">2',3'-cyclic-nucleotide 2'-phosphodiesterase (5'-nucleotidase family)</fullName>
    </submittedName>
</protein>
<organism evidence="2 3">
    <name type="scientific">Hydrogenophaga laconesensis</name>
    <dbReference type="NCBI Taxonomy" id="1805971"/>
    <lineage>
        <taxon>Bacteria</taxon>
        <taxon>Pseudomonadati</taxon>
        <taxon>Pseudomonadota</taxon>
        <taxon>Betaproteobacteria</taxon>
        <taxon>Burkholderiales</taxon>
        <taxon>Comamonadaceae</taxon>
        <taxon>Hydrogenophaga</taxon>
    </lineage>
</organism>
<comment type="caution">
    <text evidence="2">The sequence shown here is derived from an EMBL/GenBank/DDBJ whole genome shotgun (WGS) entry which is preliminary data.</text>
</comment>
<accession>A0ABU1VA24</accession>
<dbReference type="RefSeq" id="WP_204733133.1">
    <property type="nucleotide sequence ID" value="NZ_JAVDWE010000004.1"/>
</dbReference>
<name>A0ABU1VA24_9BURK</name>
<dbReference type="Proteomes" id="UP001265550">
    <property type="component" value="Unassembled WGS sequence"/>
</dbReference>
<evidence type="ECO:0000313" key="2">
    <source>
        <dbReference type="EMBL" id="MDR7094163.1"/>
    </source>
</evidence>
<feature type="compositionally biased region" description="Basic and acidic residues" evidence="1">
    <location>
        <begin position="82"/>
        <end position="94"/>
    </location>
</feature>
<reference evidence="2 3" key="1">
    <citation type="submission" date="2023-07" db="EMBL/GenBank/DDBJ databases">
        <title>Sorghum-associated microbial communities from plants grown in Nebraska, USA.</title>
        <authorList>
            <person name="Schachtman D."/>
        </authorList>
    </citation>
    <scope>NUCLEOTIDE SEQUENCE [LARGE SCALE GENOMIC DNA]</scope>
    <source>
        <strain evidence="2 3">BE240</strain>
    </source>
</reference>
<feature type="region of interest" description="Disordered" evidence="1">
    <location>
        <begin position="68"/>
        <end position="104"/>
    </location>
</feature>
<dbReference type="EMBL" id="JAVDWE010000004">
    <property type="protein sequence ID" value="MDR7094163.1"/>
    <property type="molecule type" value="Genomic_DNA"/>
</dbReference>
<proteinExistence type="predicted"/>
<keyword evidence="3" id="KW-1185">Reference proteome</keyword>